<feature type="domain" description="SIS" evidence="9">
    <location>
        <begin position="145"/>
        <end position="306"/>
    </location>
</feature>
<keyword evidence="7" id="KW-0963">Cytoplasm</keyword>
<organism evidence="10">
    <name type="scientific">uncultured Desulfobacterium sp</name>
    <dbReference type="NCBI Taxonomy" id="201089"/>
    <lineage>
        <taxon>Bacteria</taxon>
        <taxon>Pseudomonadati</taxon>
        <taxon>Thermodesulfobacteriota</taxon>
        <taxon>Desulfobacteria</taxon>
        <taxon>Desulfobacterales</taxon>
        <taxon>Desulfobacteriaceae</taxon>
        <taxon>Desulfobacterium</taxon>
        <taxon>environmental samples</taxon>
    </lineage>
</organism>
<dbReference type="InterPro" id="IPR001347">
    <property type="entry name" value="SIS_dom"/>
</dbReference>
<dbReference type="InterPro" id="IPR035482">
    <property type="entry name" value="SIS_PGI_2"/>
</dbReference>
<dbReference type="Gene3D" id="3.40.50.10490">
    <property type="entry name" value="Glucose-6-phosphate isomerase like protein, domain 1"/>
    <property type="match status" value="2"/>
</dbReference>
<dbReference type="GO" id="GO:0048029">
    <property type="term" value="F:monosaccharide binding"/>
    <property type="evidence" value="ECO:0007669"/>
    <property type="project" value="TreeGrafter"/>
</dbReference>
<dbReference type="Gene3D" id="1.10.1390.10">
    <property type="match status" value="1"/>
</dbReference>
<dbReference type="UniPathway" id="UPA00138"/>
<reference evidence="10" key="1">
    <citation type="journal article" date="2011" name="Environ. Microbiol.">
        <title>Genomic insights into the metabolic potential of the polycyclic aromatic hydrocarbon degrading sulfate-reducing Deltaproteobacterium N47.</title>
        <authorList>
            <person name="Bergmann F."/>
            <person name="Selesi D."/>
            <person name="Weinmaier T."/>
            <person name="Tischler P."/>
            <person name="Rattei T."/>
            <person name="Meckenstock R.U."/>
        </authorList>
    </citation>
    <scope>NUCLEOTIDE SEQUENCE</scope>
</reference>
<dbReference type="HAMAP" id="MF_00473">
    <property type="entry name" value="G6P_isomerase"/>
    <property type="match status" value="1"/>
</dbReference>
<feature type="active site" description="Proton donor" evidence="7">
    <location>
        <position position="361"/>
    </location>
</feature>
<comment type="catalytic activity">
    <reaction evidence="6 7 8">
        <text>alpha-D-glucose 6-phosphate = beta-D-fructose 6-phosphate</text>
        <dbReference type="Rhea" id="RHEA:11816"/>
        <dbReference type="ChEBI" id="CHEBI:57634"/>
        <dbReference type="ChEBI" id="CHEBI:58225"/>
        <dbReference type="EC" id="5.3.1.9"/>
    </reaction>
</comment>
<dbReference type="PANTHER" id="PTHR11469">
    <property type="entry name" value="GLUCOSE-6-PHOSPHATE ISOMERASE"/>
    <property type="match status" value="1"/>
</dbReference>
<protein>
    <recommendedName>
        <fullName evidence="7">Glucose-6-phosphate isomerase</fullName>
        <shortName evidence="7">GPI</shortName>
        <ecNumber evidence="7">5.3.1.9</ecNumber>
    </recommendedName>
    <alternativeName>
        <fullName evidence="7">Phosphoglucose isomerase</fullName>
        <shortName evidence="7">PGI</shortName>
    </alternativeName>
    <alternativeName>
        <fullName evidence="7">Phosphohexose isomerase</fullName>
        <shortName evidence="7">PHI</shortName>
    </alternativeName>
</protein>
<dbReference type="GO" id="GO:0051156">
    <property type="term" value="P:glucose 6-phosphate metabolic process"/>
    <property type="evidence" value="ECO:0007669"/>
    <property type="project" value="TreeGrafter"/>
</dbReference>
<keyword evidence="5 7" id="KW-0413">Isomerase</keyword>
<comment type="subcellular location">
    <subcellularLocation>
        <location evidence="7">Cytoplasm</location>
    </subcellularLocation>
</comment>
<dbReference type="InterPro" id="IPR001672">
    <property type="entry name" value="G6P_Isomerase"/>
</dbReference>
<feature type="active site" evidence="7">
    <location>
        <position position="507"/>
    </location>
</feature>
<dbReference type="PROSITE" id="PS51463">
    <property type="entry name" value="P_GLUCOSE_ISOMERASE_3"/>
    <property type="match status" value="1"/>
</dbReference>
<proteinExistence type="inferred from homology"/>
<dbReference type="CDD" id="cd05015">
    <property type="entry name" value="SIS_PGI_1"/>
    <property type="match status" value="1"/>
</dbReference>
<dbReference type="EMBL" id="FR695872">
    <property type="protein sequence ID" value="CBX29073.1"/>
    <property type="molecule type" value="Genomic_DNA"/>
</dbReference>
<dbReference type="PANTHER" id="PTHR11469:SF1">
    <property type="entry name" value="GLUCOSE-6-PHOSPHATE ISOMERASE"/>
    <property type="match status" value="1"/>
</dbReference>
<evidence type="ECO:0000256" key="2">
    <source>
        <dbReference type="ARBA" id="ARBA00006604"/>
    </source>
</evidence>
<dbReference type="GO" id="GO:0097367">
    <property type="term" value="F:carbohydrate derivative binding"/>
    <property type="evidence" value="ECO:0007669"/>
    <property type="project" value="InterPro"/>
</dbReference>
<evidence type="ECO:0000256" key="3">
    <source>
        <dbReference type="ARBA" id="ARBA00022432"/>
    </source>
</evidence>
<comment type="pathway">
    <text evidence="1 7 8">Carbohydrate degradation; glycolysis; D-glyceraldehyde 3-phosphate and glycerone phosphate from D-glucose: step 2/4.</text>
</comment>
<dbReference type="Pfam" id="PF00342">
    <property type="entry name" value="PGI"/>
    <property type="match status" value="1"/>
</dbReference>
<dbReference type="GO" id="GO:0006094">
    <property type="term" value="P:gluconeogenesis"/>
    <property type="evidence" value="ECO:0007669"/>
    <property type="project" value="UniProtKB-UniRule"/>
</dbReference>
<dbReference type="InterPro" id="IPR046348">
    <property type="entry name" value="SIS_dom_sf"/>
</dbReference>
<evidence type="ECO:0000259" key="9">
    <source>
        <dbReference type="PROSITE" id="PS51464"/>
    </source>
</evidence>
<comment type="similarity">
    <text evidence="2 7 8">Belongs to the GPI family.</text>
</comment>
<evidence type="ECO:0000256" key="5">
    <source>
        <dbReference type="ARBA" id="ARBA00023235"/>
    </source>
</evidence>
<dbReference type="InterPro" id="IPR023096">
    <property type="entry name" value="G6P_Isomerase_C"/>
</dbReference>
<dbReference type="UniPathway" id="UPA00109">
    <property type="reaction ID" value="UER00181"/>
</dbReference>
<keyword evidence="3 7" id="KW-0312">Gluconeogenesis</keyword>
<evidence type="ECO:0000256" key="8">
    <source>
        <dbReference type="RuleBase" id="RU000612"/>
    </source>
</evidence>
<sequence length="551" mass="61224">MWEKLFMSHQSLVDLIEWESLKKQAGIINRKQNHLKHLINEKGRIDNYSLNGAGIIYDFSRQRVDEKTIALLLELAKARKIKKQFKDMMDGKKINSTEKRAALHTATRSFSDSPVLLNGKDVMPEILAVNKKIKDFSDKVHSGKIKGSTGKAFEHLVVIGIGGSYLGTEFVSAALKHLAKNNINLYFLSNVDIHNFAQIAASIDPEKTLWIVISKTYTTAETTANTNQAIEFMKQQGLDPAKHLITVTSKGSPGDDPASNPVLASFHMFDFIGGRYSVTSAVGGVPISLYLGYDVFERFLRGAEEMDLHAKEAPLHKNLPLVAALISVWNNNFLNYPAQAIIPYASPLSKLASHIQQLSMESNGKSVTKDGSILAVPSGTIIFGEPGTNAQHSFFQLAHQGRPFPIDFIGVINPCCEQYKNKSKGVTNHQELWANLIAQPTALATGKEDKDPAKCFSGNRPSSTILLNDLSPENIGRLLSFYEAKTVYEAFIWGINPFDQFGVELGKNLASDVRKKMAEKNTNREYVFDDADPITRFYLEKLFLMTTPVIK</sequence>
<gene>
    <name evidence="7" type="primary">pgi</name>
    <name evidence="10" type="ORF">N47_J00540</name>
</gene>
<dbReference type="GO" id="GO:0004347">
    <property type="term" value="F:glucose-6-phosphate isomerase activity"/>
    <property type="evidence" value="ECO:0007669"/>
    <property type="project" value="UniProtKB-UniRule"/>
</dbReference>
<dbReference type="SUPFAM" id="SSF53697">
    <property type="entry name" value="SIS domain"/>
    <property type="match status" value="1"/>
</dbReference>
<dbReference type="PROSITE" id="PS51464">
    <property type="entry name" value="SIS"/>
    <property type="match status" value="1"/>
</dbReference>
<evidence type="ECO:0000256" key="6">
    <source>
        <dbReference type="ARBA" id="ARBA00029321"/>
    </source>
</evidence>
<accession>E1YES9</accession>
<dbReference type="NCBIfam" id="NF001211">
    <property type="entry name" value="PRK00179.1"/>
    <property type="match status" value="1"/>
</dbReference>
<keyword evidence="4 7" id="KW-0324">Glycolysis</keyword>
<evidence type="ECO:0000256" key="7">
    <source>
        <dbReference type="HAMAP-Rule" id="MF_00473"/>
    </source>
</evidence>
<dbReference type="InterPro" id="IPR035476">
    <property type="entry name" value="SIS_PGI_1"/>
</dbReference>
<evidence type="ECO:0000256" key="1">
    <source>
        <dbReference type="ARBA" id="ARBA00004926"/>
    </source>
</evidence>
<dbReference type="PROSITE" id="PS00174">
    <property type="entry name" value="P_GLUCOSE_ISOMERASE_2"/>
    <property type="match status" value="1"/>
</dbReference>
<dbReference type="GO" id="GO:0005829">
    <property type="term" value="C:cytosol"/>
    <property type="evidence" value="ECO:0007669"/>
    <property type="project" value="TreeGrafter"/>
</dbReference>
<evidence type="ECO:0000313" key="10">
    <source>
        <dbReference type="EMBL" id="CBX29073.1"/>
    </source>
</evidence>
<dbReference type="PRINTS" id="PR00662">
    <property type="entry name" value="G6PISOMERASE"/>
</dbReference>
<name>E1YES9_9BACT</name>
<dbReference type="CDD" id="cd05016">
    <property type="entry name" value="SIS_PGI_2"/>
    <property type="match status" value="1"/>
</dbReference>
<dbReference type="GO" id="GO:0006096">
    <property type="term" value="P:glycolytic process"/>
    <property type="evidence" value="ECO:0007669"/>
    <property type="project" value="UniProtKB-UniRule"/>
</dbReference>
<evidence type="ECO:0000256" key="4">
    <source>
        <dbReference type="ARBA" id="ARBA00023152"/>
    </source>
</evidence>
<dbReference type="AlphaFoldDB" id="E1YES9"/>
<feature type="active site" evidence="7">
    <location>
        <position position="392"/>
    </location>
</feature>
<dbReference type="EC" id="5.3.1.9" evidence="7"/>
<comment type="function">
    <text evidence="7">Catalyzes the reversible isomerization of glucose-6-phosphate to fructose-6-phosphate.</text>
</comment>
<dbReference type="InterPro" id="IPR018189">
    <property type="entry name" value="Phosphoglucose_isomerase_CS"/>
</dbReference>
<comment type="pathway">
    <text evidence="7">Carbohydrate biosynthesis; gluconeogenesis.</text>
</comment>
<dbReference type="PROSITE" id="PS00765">
    <property type="entry name" value="P_GLUCOSE_ISOMERASE_1"/>
    <property type="match status" value="1"/>
</dbReference>